<comment type="caution">
    <text evidence="5">The sequence shown here is derived from an EMBL/GenBank/DDBJ whole genome shotgun (WGS) entry which is preliminary data.</text>
</comment>
<dbReference type="Pfam" id="PF13732">
    <property type="entry name" value="DrrA1-3_C"/>
    <property type="match status" value="1"/>
</dbReference>
<dbReference type="InterPro" id="IPR025302">
    <property type="entry name" value="DrrA1/2-like_C"/>
</dbReference>
<name>T1ABY5_9ZZZZ</name>
<evidence type="ECO:0000313" key="5">
    <source>
        <dbReference type="EMBL" id="EQD38429.1"/>
    </source>
</evidence>
<sequence>ICDRVIFINGGRILLQETVENLETRFRATQLEVEFGRPIDPAGLRAVPGVRAVEAVSASRFRIAFDGDEGVRARILASCQQLGPVTSFGSAMPTLEGAYLRLIQGDGGSAPAPP</sequence>
<evidence type="ECO:0000256" key="2">
    <source>
        <dbReference type="ARBA" id="ARBA00022741"/>
    </source>
</evidence>
<organism evidence="5">
    <name type="scientific">mine drainage metagenome</name>
    <dbReference type="NCBI Taxonomy" id="410659"/>
    <lineage>
        <taxon>unclassified sequences</taxon>
        <taxon>metagenomes</taxon>
        <taxon>ecological metagenomes</taxon>
    </lineage>
</organism>
<reference evidence="5" key="1">
    <citation type="submission" date="2013-08" db="EMBL/GenBank/DDBJ databases">
        <authorList>
            <person name="Mendez C."/>
            <person name="Richter M."/>
            <person name="Ferrer M."/>
            <person name="Sanchez J."/>
        </authorList>
    </citation>
    <scope>NUCLEOTIDE SEQUENCE</scope>
</reference>
<keyword evidence="2" id="KW-0547">Nucleotide-binding</keyword>
<feature type="domain" description="Daunorubicin resistance ATP-binding protein DrrA1/2-like C-terminal" evidence="4">
    <location>
        <begin position="18"/>
        <end position="96"/>
    </location>
</feature>
<accession>T1ABY5</accession>
<dbReference type="EMBL" id="AUZZ01008267">
    <property type="protein sequence ID" value="EQD38429.1"/>
    <property type="molecule type" value="Genomic_DNA"/>
</dbReference>
<evidence type="ECO:0000256" key="1">
    <source>
        <dbReference type="ARBA" id="ARBA00022448"/>
    </source>
</evidence>
<keyword evidence="3" id="KW-0067">ATP-binding</keyword>
<evidence type="ECO:0000259" key="4">
    <source>
        <dbReference type="Pfam" id="PF13732"/>
    </source>
</evidence>
<reference evidence="5" key="2">
    <citation type="journal article" date="2014" name="ISME J.">
        <title>Microbial stratification in low pH oxic and suboxic macroscopic growths along an acid mine drainage.</title>
        <authorList>
            <person name="Mendez-Garcia C."/>
            <person name="Mesa V."/>
            <person name="Sprenger R.R."/>
            <person name="Richter M."/>
            <person name="Diez M.S."/>
            <person name="Solano J."/>
            <person name="Bargiela R."/>
            <person name="Golyshina O.V."/>
            <person name="Manteca A."/>
            <person name="Ramos J.L."/>
            <person name="Gallego J.R."/>
            <person name="Llorente I."/>
            <person name="Martins Dos Santos V.A."/>
            <person name="Jensen O.N."/>
            <person name="Pelaez A.I."/>
            <person name="Sanchez J."/>
            <person name="Ferrer M."/>
        </authorList>
    </citation>
    <scope>NUCLEOTIDE SEQUENCE</scope>
</reference>
<dbReference type="AlphaFoldDB" id="T1ABY5"/>
<feature type="non-terminal residue" evidence="5">
    <location>
        <position position="1"/>
    </location>
</feature>
<keyword evidence="1" id="KW-0813">Transport</keyword>
<protein>
    <submittedName>
        <fullName evidence="5">ABC-type multidrug transport system, ATPase component</fullName>
    </submittedName>
</protein>
<dbReference type="GO" id="GO:0005524">
    <property type="term" value="F:ATP binding"/>
    <property type="evidence" value="ECO:0007669"/>
    <property type="project" value="UniProtKB-KW"/>
</dbReference>
<gene>
    <name evidence="5" type="ORF">B2A_11453</name>
</gene>
<proteinExistence type="predicted"/>
<evidence type="ECO:0000256" key="3">
    <source>
        <dbReference type="ARBA" id="ARBA00022840"/>
    </source>
</evidence>